<evidence type="ECO:0000313" key="1">
    <source>
        <dbReference type="EMBL" id="MEN3749834.1"/>
    </source>
</evidence>
<comment type="caution">
    <text evidence="1">The sequence shown here is derived from an EMBL/GenBank/DDBJ whole genome shotgun (WGS) entry which is preliminary data.</text>
</comment>
<dbReference type="RefSeq" id="WP_346248885.1">
    <property type="nucleotide sequence ID" value="NZ_JBDIZK010000018.1"/>
</dbReference>
<organism evidence="1 2">
    <name type="scientific">Sphingomonas rustica</name>
    <dbReference type="NCBI Taxonomy" id="3103142"/>
    <lineage>
        <taxon>Bacteria</taxon>
        <taxon>Pseudomonadati</taxon>
        <taxon>Pseudomonadota</taxon>
        <taxon>Alphaproteobacteria</taxon>
        <taxon>Sphingomonadales</taxon>
        <taxon>Sphingomonadaceae</taxon>
        <taxon>Sphingomonas</taxon>
    </lineage>
</organism>
<accession>A0ABV0BE56</accession>
<keyword evidence="2" id="KW-1185">Reference proteome</keyword>
<gene>
    <name evidence="1" type="ORF">TPR58_21865</name>
</gene>
<name>A0ABV0BE56_9SPHN</name>
<protein>
    <recommendedName>
        <fullName evidence="3">Tetratricopeptide repeat protein</fullName>
    </recommendedName>
</protein>
<reference evidence="1 2" key="1">
    <citation type="submission" date="2024-05" db="EMBL/GenBank/DDBJ databases">
        <title>Sphingomonas sp. HF-S3 16S ribosomal RNA gene Genome sequencing and assembly.</title>
        <authorList>
            <person name="Lee H."/>
        </authorList>
    </citation>
    <scope>NUCLEOTIDE SEQUENCE [LARGE SCALE GENOMIC DNA]</scope>
    <source>
        <strain evidence="1 2">HF-S3</strain>
    </source>
</reference>
<evidence type="ECO:0000313" key="2">
    <source>
        <dbReference type="Proteomes" id="UP001427805"/>
    </source>
</evidence>
<dbReference type="Proteomes" id="UP001427805">
    <property type="component" value="Unassembled WGS sequence"/>
</dbReference>
<evidence type="ECO:0008006" key="3">
    <source>
        <dbReference type="Google" id="ProtNLM"/>
    </source>
</evidence>
<sequence length="244" mass="26618">MADGGAVRQECACRPNRQTRVETVWPLTGADGKTALSGVAMILPPYDGDAARALLKEKPGAPFSAFDTGTRAHRRSDRGQEAEAALLFCLAAERADAEHRADPSRPNQAMNSLVRAGIAFNRAGNVAVAETLLRQAIAFDWVGQGLPNDAHMIEWAFHQLLGNARNEPDRFAALFDEAVSHCAGRGRDYTMIHPHQEDLLEIALAMGHRPIVERLAGKIAERRPGKKPTRELLARARTFLADQG</sequence>
<proteinExistence type="predicted"/>
<dbReference type="EMBL" id="JBDIZK010000018">
    <property type="protein sequence ID" value="MEN3749834.1"/>
    <property type="molecule type" value="Genomic_DNA"/>
</dbReference>